<organism evidence="5">
    <name type="scientific">Brazilian cedratvirus IHUMI</name>
    <dbReference type="NCBI Taxonomy" id="2126980"/>
    <lineage>
        <taxon>Viruses</taxon>
        <taxon>Pithoviruses</taxon>
        <taxon>Orthocedratvirinae</taxon>
        <taxon>Alphacedratvirus</taxon>
        <taxon>Alphacedratvirus brasiliense</taxon>
    </lineage>
</organism>
<feature type="domain" description="Protein kinase" evidence="4">
    <location>
        <begin position="1"/>
        <end position="286"/>
    </location>
</feature>
<dbReference type="EMBL" id="LT994651">
    <property type="protein sequence ID" value="SPN79402.1"/>
    <property type="molecule type" value="Genomic_DNA"/>
</dbReference>
<dbReference type="Pfam" id="PF00069">
    <property type="entry name" value="Pkinase"/>
    <property type="match status" value="1"/>
</dbReference>
<dbReference type="InterPro" id="IPR050117">
    <property type="entry name" value="MAPK"/>
</dbReference>
<dbReference type="InterPro" id="IPR017441">
    <property type="entry name" value="Protein_kinase_ATP_BS"/>
</dbReference>
<keyword evidence="1 3" id="KW-0547">Nucleotide-binding</keyword>
<evidence type="ECO:0000256" key="2">
    <source>
        <dbReference type="ARBA" id="ARBA00022840"/>
    </source>
</evidence>
<keyword evidence="5" id="KW-0418">Kinase</keyword>
<dbReference type="InterPro" id="IPR011009">
    <property type="entry name" value="Kinase-like_dom_sf"/>
</dbReference>
<dbReference type="Gene3D" id="3.30.200.20">
    <property type="entry name" value="Phosphorylase Kinase, domain 1"/>
    <property type="match status" value="1"/>
</dbReference>
<dbReference type="GO" id="GO:0004674">
    <property type="term" value="F:protein serine/threonine kinase activity"/>
    <property type="evidence" value="ECO:0007669"/>
    <property type="project" value="UniProtKB-KW"/>
</dbReference>
<dbReference type="PANTHER" id="PTHR24055">
    <property type="entry name" value="MITOGEN-ACTIVATED PROTEIN KINASE"/>
    <property type="match status" value="1"/>
</dbReference>
<keyword evidence="6" id="KW-1185">Reference proteome</keyword>
<name>A0A2R8FEI0_9VIRU</name>
<dbReference type="SMART" id="SM00220">
    <property type="entry name" value="S_TKc"/>
    <property type="match status" value="1"/>
</dbReference>
<dbReference type="Proteomes" id="UP000273054">
    <property type="component" value="Segment"/>
</dbReference>
<proteinExistence type="predicted"/>
<protein>
    <submittedName>
        <fullName evidence="5">Serine/Threonine protein kinase</fullName>
    </submittedName>
</protein>
<sequence length="486" mass="56469">MKLLGKLGKGAYGTVYKAELDGKQVAVKRAFTDSCVSFSGSIRELDIVSKLQGHSSIVNLEGVCCHPPFDKPLSPVQDKGYKEDYLWLVFEKASCDLHSLIYKKGTRTTWKVKKDIARQLIQGLAHIHACGVIHRDIKPSNVLWNGEKATFCDFGLSKVSTKQMMNTPKVSTSWYRSPEMFFFEDYDNKVDVWALACVLVELFASRPLFRGSETELSSRILAWKSLSTHEIREEIKDHLHLGRRDVDEFDKTLGSYSCFLDMLCLMLMGKREERISIGECLTMPYFSSFILQEIEGRSYDRKLTLRDGKERRCALRMVFSLHNLRNSLPLWYKPRILFQSICLFDRYLDHVYKKYPLGIKPDGSIHSEEGVCIRFLCCLYMAAKYFSSLLVLPCFFSFVPCLFRASLSYYAEEELYQILEEFEKYMIFEVCENEMYTATPYEMADLFDKKLTPGEVTSLLHYYANLKGRYYSVEIFTSWLWNQEEI</sequence>
<accession>A0A2R8FEI0</accession>
<dbReference type="SUPFAM" id="SSF56112">
    <property type="entry name" value="Protein kinase-like (PK-like)"/>
    <property type="match status" value="1"/>
</dbReference>
<keyword evidence="5" id="KW-0808">Transferase</keyword>
<reference evidence="5" key="1">
    <citation type="submission" date="2018-03" db="EMBL/GenBank/DDBJ databases">
        <authorList>
            <consortium name="Urmite Genomes"/>
        </authorList>
    </citation>
    <scope>NUCLEOTIDE SEQUENCE [LARGE SCALE GENOMIC DNA]</scope>
    <source>
        <strain evidence="5">IHUMI-27.7</strain>
    </source>
</reference>
<gene>
    <name evidence="5" type="ORF">BRZCDTV_320</name>
</gene>
<evidence type="ECO:0000256" key="1">
    <source>
        <dbReference type="ARBA" id="ARBA00022741"/>
    </source>
</evidence>
<keyword evidence="2 3" id="KW-0067">ATP-binding</keyword>
<dbReference type="GO" id="GO:0005524">
    <property type="term" value="F:ATP binding"/>
    <property type="evidence" value="ECO:0007669"/>
    <property type="project" value="UniProtKB-UniRule"/>
</dbReference>
<evidence type="ECO:0000256" key="3">
    <source>
        <dbReference type="PROSITE-ProRule" id="PRU10141"/>
    </source>
</evidence>
<evidence type="ECO:0000313" key="5">
    <source>
        <dbReference type="EMBL" id="SPN79402.1"/>
    </source>
</evidence>
<dbReference type="InterPro" id="IPR000719">
    <property type="entry name" value="Prot_kinase_dom"/>
</dbReference>
<feature type="binding site" evidence="3">
    <location>
        <position position="28"/>
    </location>
    <ligand>
        <name>ATP</name>
        <dbReference type="ChEBI" id="CHEBI:30616"/>
    </ligand>
</feature>
<dbReference type="PROSITE" id="PS50011">
    <property type="entry name" value="PROTEIN_KINASE_DOM"/>
    <property type="match status" value="1"/>
</dbReference>
<keyword evidence="5" id="KW-0723">Serine/threonine-protein kinase</keyword>
<evidence type="ECO:0000259" key="4">
    <source>
        <dbReference type="PROSITE" id="PS50011"/>
    </source>
</evidence>
<dbReference type="Gene3D" id="1.10.510.10">
    <property type="entry name" value="Transferase(Phosphotransferase) domain 1"/>
    <property type="match status" value="1"/>
</dbReference>
<dbReference type="PROSITE" id="PS00107">
    <property type="entry name" value="PROTEIN_KINASE_ATP"/>
    <property type="match status" value="1"/>
</dbReference>
<evidence type="ECO:0000313" key="6">
    <source>
        <dbReference type="Proteomes" id="UP000273054"/>
    </source>
</evidence>